<keyword evidence="1" id="KW-1133">Transmembrane helix</keyword>
<evidence type="ECO:0000256" key="1">
    <source>
        <dbReference type="SAM" id="Phobius"/>
    </source>
</evidence>
<protein>
    <submittedName>
        <fullName evidence="2">Uncharacterized protein</fullName>
    </submittedName>
</protein>
<dbReference type="RefSeq" id="WP_206371175.1">
    <property type="nucleotide sequence ID" value="NZ_CAWPTM010000092.1"/>
</dbReference>
<evidence type="ECO:0000313" key="2">
    <source>
        <dbReference type="EMBL" id="MBN3579067.1"/>
    </source>
</evidence>
<gene>
    <name evidence="2" type="ORF">JYA62_15505</name>
</gene>
<feature type="transmembrane region" description="Helical" evidence="1">
    <location>
        <begin position="67"/>
        <end position="89"/>
    </location>
</feature>
<keyword evidence="1" id="KW-0472">Membrane</keyword>
<name>A0ABS3A877_9VIBR</name>
<accession>A0ABS3A877</accession>
<dbReference type="EMBL" id="JAFHLB010000021">
    <property type="protein sequence ID" value="MBN3579067.1"/>
    <property type="molecule type" value="Genomic_DNA"/>
</dbReference>
<keyword evidence="3" id="KW-1185">Reference proteome</keyword>
<comment type="caution">
    <text evidence="2">The sequence shown here is derived from an EMBL/GenBank/DDBJ whole genome shotgun (WGS) entry which is preliminary data.</text>
</comment>
<keyword evidence="1" id="KW-0812">Transmembrane</keyword>
<organism evidence="2 3">
    <name type="scientific">Vibrio neptunius</name>
    <dbReference type="NCBI Taxonomy" id="170651"/>
    <lineage>
        <taxon>Bacteria</taxon>
        <taxon>Pseudomonadati</taxon>
        <taxon>Pseudomonadota</taxon>
        <taxon>Gammaproteobacteria</taxon>
        <taxon>Vibrionales</taxon>
        <taxon>Vibrionaceae</taxon>
        <taxon>Vibrio</taxon>
    </lineage>
</organism>
<evidence type="ECO:0000313" key="3">
    <source>
        <dbReference type="Proteomes" id="UP000779070"/>
    </source>
</evidence>
<sequence>MYVSVDSLPELTPEYQHAQQQAVQEAKVVYQFELVRQRPNDYGTISIWSLFGLFSLWMMWIAVQDGLWAGVILVILFSGGCLTYCYFAGNPDVKQTVTLTEKGMIVTELTLVPDACFAALRYSGYVGVVISIIGVVLVGPMMFVGAGAGLLLSFKMAGVTNQPRVRVRPFNPNIEYEMADNQCMKFKNNLILRRVVPRIELENDGGEKDDLFTDNKEFYFLTYASTEQEQIEMMHHLKRFIKVEHEDYYHQV</sequence>
<dbReference type="Proteomes" id="UP000779070">
    <property type="component" value="Unassembled WGS sequence"/>
</dbReference>
<feature type="transmembrane region" description="Helical" evidence="1">
    <location>
        <begin position="128"/>
        <end position="154"/>
    </location>
</feature>
<reference evidence="2 3" key="1">
    <citation type="submission" date="2021-02" db="EMBL/GenBank/DDBJ databases">
        <title>Draft Genome Sequences of 5 Vibrio neptunius Strains Isolated From of Bivalve Hatcheries.</title>
        <authorList>
            <person name="Galvis F."/>
            <person name="Barja J.L."/>
            <person name="Lemos M.L."/>
            <person name="Balado M."/>
        </authorList>
    </citation>
    <scope>NUCLEOTIDE SEQUENCE [LARGE SCALE GENOMIC DNA]</scope>
    <source>
        <strain evidence="2 3">PP-145.98</strain>
    </source>
</reference>
<proteinExistence type="predicted"/>
<feature type="transmembrane region" description="Helical" evidence="1">
    <location>
        <begin position="42"/>
        <end position="60"/>
    </location>
</feature>